<dbReference type="Proteomes" id="UP001292094">
    <property type="component" value="Unassembled WGS sequence"/>
</dbReference>
<gene>
    <name evidence="2" type="ORF">Pmani_032433</name>
</gene>
<feature type="transmembrane region" description="Helical" evidence="1">
    <location>
        <begin position="45"/>
        <end position="63"/>
    </location>
</feature>
<dbReference type="AlphaFoldDB" id="A0AAE1TR21"/>
<accession>A0AAE1TR21</accession>
<feature type="transmembrane region" description="Helical" evidence="1">
    <location>
        <begin position="239"/>
        <end position="259"/>
    </location>
</feature>
<sequence>MNTNGEPTVEIIYPMNTQGKEKCTRNQRAKQGMCTLGKWTRTHVWIFYVVGLILYTFTFVSLLQPTDDPVDNYHSITTLDNTSSWNKGKLSLDFSLATKYHKEPTLEASFTLSSLSNISWGLGFDIKNEDENVLYIWLYHRTSTDTNPDPYVSLWVTCHSEDKPQYFDNPWKGSWKTNTNNSINILLTKHEVMVGLEGKEESTLCLLDLNYTLAIQMKCWSLSSCPGIRYNCLDSDVPFTLKVVINLGCLVCVAVVLGFILTTFWVRYITVNILCFLPLWKVTRA</sequence>
<dbReference type="EMBL" id="JAWZYT010004167">
    <property type="protein sequence ID" value="KAK4294978.1"/>
    <property type="molecule type" value="Genomic_DNA"/>
</dbReference>
<evidence type="ECO:0000256" key="1">
    <source>
        <dbReference type="SAM" id="Phobius"/>
    </source>
</evidence>
<keyword evidence="1" id="KW-1133">Transmembrane helix</keyword>
<proteinExistence type="predicted"/>
<reference evidence="2" key="1">
    <citation type="submission" date="2023-11" db="EMBL/GenBank/DDBJ databases">
        <title>Genome assemblies of two species of porcelain crab, Petrolisthes cinctipes and Petrolisthes manimaculis (Anomura: Porcellanidae).</title>
        <authorList>
            <person name="Angst P."/>
        </authorList>
    </citation>
    <scope>NUCLEOTIDE SEQUENCE</scope>
    <source>
        <strain evidence="2">PB745_02</strain>
        <tissue evidence="2">Gill</tissue>
    </source>
</reference>
<evidence type="ECO:0000313" key="2">
    <source>
        <dbReference type="EMBL" id="KAK4294978.1"/>
    </source>
</evidence>
<name>A0AAE1TR21_9EUCA</name>
<protein>
    <submittedName>
        <fullName evidence="2">Uncharacterized protein</fullName>
    </submittedName>
</protein>
<keyword evidence="1" id="KW-0472">Membrane</keyword>
<keyword evidence="1" id="KW-0812">Transmembrane</keyword>
<keyword evidence="3" id="KW-1185">Reference proteome</keyword>
<comment type="caution">
    <text evidence="2">The sequence shown here is derived from an EMBL/GenBank/DDBJ whole genome shotgun (WGS) entry which is preliminary data.</text>
</comment>
<evidence type="ECO:0000313" key="3">
    <source>
        <dbReference type="Proteomes" id="UP001292094"/>
    </source>
</evidence>
<organism evidence="2 3">
    <name type="scientific">Petrolisthes manimaculis</name>
    <dbReference type="NCBI Taxonomy" id="1843537"/>
    <lineage>
        <taxon>Eukaryota</taxon>
        <taxon>Metazoa</taxon>
        <taxon>Ecdysozoa</taxon>
        <taxon>Arthropoda</taxon>
        <taxon>Crustacea</taxon>
        <taxon>Multicrustacea</taxon>
        <taxon>Malacostraca</taxon>
        <taxon>Eumalacostraca</taxon>
        <taxon>Eucarida</taxon>
        <taxon>Decapoda</taxon>
        <taxon>Pleocyemata</taxon>
        <taxon>Anomura</taxon>
        <taxon>Galatheoidea</taxon>
        <taxon>Porcellanidae</taxon>
        <taxon>Petrolisthes</taxon>
    </lineage>
</organism>